<accession>A0A8S5NBH1</accession>
<feature type="transmembrane region" description="Helical" evidence="1">
    <location>
        <begin position="6"/>
        <end position="27"/>
    </location>
</feature>
<keyword evidence="1" id="KW-0812">Transmembrane</keyword>
<protein>
    <submittedName>
        <fullName evidence="2">Uncharacterized protein</fullName>
    </submittedName>
</protein>
<evidence type="ECO:0000313" key="2">
    <source>
        <dbReference type="EMBL" id="DAD91602.1"/>
    </source>
</evidence>
<keyword evidence="1" id="KW-0472">Membrane</keyword>
<keyword evidence="1" id="KW-1133">Transmembrane helix</keyword>
<dbReference type="EMBL" id="BK015116">
    <property type="protein sequence ID" value="DAD91602.1"/>
    <property type="molecule type" value="Genomic_DNA"/>
</dbReference>
<reference evidence="2" key="1">
    <citation type="journal article" date="2021" name="Proc. Natl. Acad. Sci. U.S.A.">
        <title>A Catalog of Tens of Thousands of Viruses from Human Metagenomes Reveals Hidden Associations with Chronic Diseases.</title>
        <authorList>
            <person name="Tisza M.J."/>
            <person name="Buck C.B."/>
        </authorList>
    </citation>
    <scope>NUCLEOTIDE SEQUENCE</scope>
    <source>
        <strain evidence="2">CtT3B27</strain>
    </source>
</reference>
<name>A0A8S5NBH1_9CAUD</name>
<proteinExistence type="predicted"/>
<sequence>MTNGDSISNASKIFLVLILIRAILLNLKKRFTFRN</sequence>
<evidence type="ECO:0000256" key="1">
    <source>
        <dbReference type="SAM" id="Phobius"/>
    </source>
</evidence>
<organism evidence="2">
    <name type="scientific">Myoviridae sp. ctT3B27</name>
    <dbReference type="NCBI Taxonomy" id="2826655"/>
    <lineage>
        <taxon>Viruses</taxon>
        <taxon>Duplodnaviria</taxon>
        <taxon>Heunggongvirae</taxon>
        <taxon>Uroviricota</taxon>
        <taxon>Caudoviricetes</taxon>
    </lineage>
</organism>